<reference evidence="2 3" key="1">
    <citation type="journal article" date="2019" name="Commun. Biol.">
        <title>The bagworm genome reveals a unique fibroin gene that provides high tensile strength.</title>
        <authorList>
            <person name="Kono N."/>
            <person name="Nakamura H."/>
            <person name="Ohtoshi R."/>
            <person name="Tomita M."/>
            <person name="Numata K."/>
            <person name="Arakawa K."/>
        </authorList>
    </citation>
    <scope>NUCLEOTIDE SEQUENCE [LARGE SCALE GENOMIC DNA]</scope>
</reference>
<accession>A0A4C1X4S4</accession>
<dbReference type="EMBL" id="BGZK01000714">
    <property type="protein sequence ID" value="GBP57369.1"/>
    <property type="molecule type" value="Genomic_DNA"/>
</dbReference>
<dbReference type="Proteomes" id="UP000299102">
    <property type="component" value="Unassembled WGS sequence"/>
</dbReference>
<evidence type="ECO:0000313" key="2">
    <source>
        <dbReference type="EMBL" id="GBP57369.1"/>
    </source>
</evidence>
<gene>
    <name evidence="2" type="ORF">EVAR_27399_1</name>
</gene>
<dbReference type="AlphaFoldDB" id="A0A4C1X4S4"/>
<proteinExistence type="predicted"/>
<evidence type="ECO:0000256" key="1">
    <source>
        <dbReference type="SAM" id="MobiDB-lite"/>
    </source>
</evidence>
<keyword evidence="3" id="KW-1185">Reference proteome</keyword>
<sequence>MLRPIVPLYCSALSLARSAQAQRDNESCFFMRVAGVQRFTRCYHVKMAQKTEWCVFVCVPSDSSELAYMPSLIDYHDGSGRLHSHTQGTAPLTEIERPKRSSALKGPCLN</sequence>
<feature type="region of interest" description="Disordered" evidence="1">
    <location>
        <begin position="83"/>
        <end position="110"/>
    </location>
</feature>
<comment type="caution">
    <text evidence="2">The sequence shown here is derived from an EMBL/GenBank/DDBJ whole genome shotgun (WGS) entry which is preliminary data.</text>
</comment>
<name>A0A4C1X4S4_EUMVA</name>
<evidence type="ECO:0000313" key="3">
    <source>
        <dbReference type="Proteomes" id="UP000299102"/>
    </source>
</evidence>
<organism evidence="2 3">
    <name type="scientific">Eumeta variegata</name>
    <name type="common">Bagworm moth</name>
    <name type="synonym">Eumeta japonica</name>
    <dbReference type="NCBI Taxonomy" id="151549"/>
    <lineage>
        <taxon>Eukaryota</taxon>
        <taxon>Metazoa</taxon>
        <taxon>Ecdysozoa</taxon>
        <taxon>Arthropoda</taxon>
        <taxon>Hexapoda</taxon>
        <taxon>Insecta</taxon>
        <taxon>Pterygota</taxon>
        <taxon>Neoptera</taxon>
        <taxon>Endopterygota</taxon>
        <taxon>Lepidoptera</taxon>
        <taxon>Glossata</taxon>
        <taxon>Ditrysia</taxon>
        <taxon>Tineoidea</taxon>
        <taxon>Psychidae</taxon>
        <taxon>Oiketicinae</taxon>
        <taxon>Eumeta</taxon>
    </lineage>
</organism>
<protein>
    <submittedName>
        <fullName evidence="2">Uncharacterized protein</fullName>
    </submittedName>
</protein>